<dbReference type="OrthoDB" id="428577at2759"/>
<evidence type="ECO:0000313" key="2">
    <source>
        <dbReference type="EMBL" id="KAG0298164.1"/>
    </source>
</evidence>
<dbReference type="Pfam" id="PF12550">
    <property type="entry name" value="GCR1_C"/>
    <property type="match status" value="1"/>
</dbReference>
<sequence>MYQYYAYYHISDFDCRFSPCIKRFYSATTGAGGQEQIQFFRINFDLRTVFEIWELWTLGIQGSPSVTDLIGKHKMDWLHPTDRETYRDYRSVLLTLERSVRLFKLDVRVALAQLEKVRLEFEMSVRQFAKVLTEVDVGKTAPSMMSTLGSPPSSSFP</sequence>
<accession>A0A9P6UH36</accession>
<evidence type="ECO:0000313" key="3">
    <source>
        <dbReference type="Proteomes" id="UP000823405"/>
    </source>
</evidence>
<keyword evidence="3" id="KW-1185">Reference proteome</keyword>
<feature type="domain" description="Transcription activator GCR1-like" evidence="1">
    <location>
        <begin position="40"/>
        <end position="118"/>
    </location>
</feature>
<dbReference type="Proteomes" id="UP000823405">
    <property type="component" value="Unassembled WGS sequence"/>
</dbReference>
<protein>
    <recommendedName>
        <fullName evidence="1">Transcription activator GCR1-like domain-containing protein</fullName>
    </recommendedName>
</protein>
<dbReference type="AlphaFoldDB" id="A0A9P6UH36"/>
<organism evidence="2 3">
    <name type="scientific">Linnemannia gamsii</name>
    <dbReference type="NCBI Taxonomy" id="64522"/>
    <lineage>
        <taxon>Eukaryota</taxon>
        <taxon>Fungi</taxon>
        <taxon>Fungi incertae sedis</taxon>
        <taxon>Mucoromycota</taxon>
        <taxon>Mortierellomycotina</taxon>
        <taxon>Mortierellomycetes</taxon>
        <taxon>Mortierellales</taxon>
        <taxon>Mortierellaceae</taxon>
        <taxon>Linnemannia</taxon>
    </lineage>
</organism>
<proteinExistence type="predicted"/>
<gene>
    <name evidence="2" type="ORF">BGZ97_004159</name>
</gene>
<reference evidence="2" key="1">
    <citation type="journal article" date="2020" name="Fungal Divers.">
        <title>Resolving the Mortierellaceae phylogeny through synthesis of multi-gene phylogenetics and phylogenomics.</title>
        <authorList>
            <person name="Vandepol N."/>
            <person name="Liber J."/>
            <person name="Desiro A."/>
            <person name="Na H."/>
            <person name="Kennedy M."/>
            <person name="Barry K."/>
            <person name="Grigoriev I.V."/>
            <person name="Miller A.N."/>
            <person name="O'Donnell K."/>
            <person name="Stajich J.E."/>
            <person name="Bonito G."/>
        </authorList>
    </citation>
    <scope>NUCLEOTIDE SEQUENCE</scope>
    <source>
        <strain evidence="2">NVP60</strain>
    </source>
</reference>
<dbReference type="EMBL" id="JAAAIN010002019">
    <property type="protein sequence ID" value="KAG0298164.1"/>
    <property type="molecule type" value="Genomic_DNA"/>
</dbReference>
<comment type="caution">
    <text evidence="2">The sequence shown here is derived from an EMBL/GenBank/DDBJ whole genome shotgun (WGS) entry which is preliminary data.</text>
</comment>
<evidence type="ECO:0000259" key="1">
    <source>
        <dbReference type="Pfam" id="PF12550"/>
    </source>
</evidence>
<feature type="non-terminal residue" evidence="2">
    <location>
        <position position="1"/>
    </location>
</feature>
<name>A0A9P6UH36_9FUNG</name>
<dbReference type="InterPro" id="IPR022210">
    <property type="entry name" value="TF_GCR1-like"/>
</dbReference>